<reference evidence="1 2" key="1">
    <citation type="submission" date="2019-08" db="EMBL/GenBank/DDBJ databases">
        <title>Pseudomonas haemolytica sp. nov. isolated from raw milk and skim milk concentrate.</title>
        <authorList>
            <person name="Hofmann K."/>
            <person name="Huptas C."/>
            <person name="Doll E."/>
            <person name="Scherer S."/>
            <person name="Wenning M."/>
        </authorList>
    </citation>
    <scope>NUCLEOTIDE SEQUENCE [LARGE SCALE GENOMIC DNA]</scope>
    <source>
        <strain evidence="1 2">DSM 108988</strain>
    </source>
</reference>
<protein>
    <submittedName>
        <fullName evidence="1">Uncharacterized protein</fullName>
    </submittedName>
</protein>
<dbReference type="Proteomes" id="UP000432048">
    <property type="component" value="Unassembled WGS sequence"/>
</dbReference>
<dbReference type="RefSeq" id="WP_153837863.1">
    <property type="nucleotide sequence ID" value="NZ_VOIX01000002.1"/>
</dbReference>
<proteinExistence type="predicted"/>
<evidence type="ECO:0000313" key="2">
    <source>
        <dbReference type="Proteomes" id="UP000432048"/>
    </source>
</evidence>
<dbReference type="EMBL" id="VOIX01000002">
    <property type="protein sequence ID" value="MRJ20044.1"/>
    <property type="molecule type" value="Genomic_DNA"/>
</dbReference>
<accession>A0A646NVV0</accession>
<organism evidence="1 2">
    <name type="scientific">Pseudomonas haemolytica</name>
    <dbReference type="NCBI Taxonomy" id="2600065"/>
    <lineage>
        <taxon>Bacteria</taxon>
        <taxon>Pseudomonadati</taxon>
        <taxon>Pseudomonadota</taxon>
        <taxon>Gammaproteobacteria</taxon>
        <taxon>Pseudomonadales</taxon>
        <taxon>Pseudomonadaceae</taxon>
        <taxon>Pseudomonas</taxon>
    </lineage>
</organism>
<gene>
    <name evidence="1" type="ORF">FRT60_06790</name>
</gene>
<name>A0A646NVV0_9PSED</name>
<dbReference type="AlphaFoldDB" id="A0A646NVV0"/>
<sequence length="112" mass="12211">MLSLFAKAKTPIYVSEPDIQAALDHLRALPYSRADSTPRAWDRQRLLVALQEQAHKGALGLVGDMQAIGPGVWALVKPLGVDLMGMPDDTKGLQIWLLIRRVGTDPAALTEL</sequence>
<evidence type="ECO:0000313" key="1">
    <source>
        <dbReference type="EMBL" id="MRJ20044.1"/>
    </source>
</evidence>
<comment type="caution">
    <text evidence="1">The sequence shown here is derived from an EMBL/GenBank/DDBJ whole genome shotgun (WGS) entry which is preliminary data.</text>
</comment>